<dbReference type="Pfam" id="PF03169">
    <property type="entry name" value="OPT"/>
    <property type="match status" value="1"/>
</dbReference>
<feature type="transmembrane region" description="Helical" evidence="10">
    <location>
        <begin position="406"/>
        <end position="422"/>
    </location>
</feature>
<keyword evidence="3" id="KW-0813">Transport</keyword>
<evidence type="ECO:0000313" key="11">
    <source>
        <dbReference type="EMBL" id="KAJ7741171.1"/>
    </source>
</evidence>
<evidence type="ECO:0000256" key="8">
    <source>
        <dbReference type="ARBA" id="ARBA00023136"/>
    </source>
</evidence>
<name>A0AAD7IEB5_9AGAR</name>
<feature type="transmembrane region" description="Helical" evidence="10">
    <location>
        <begin position="140"/>
        <end position="158"/>
    </location>
</feature>
<keyword evidence="8 10" id="KW-0472">Membrane</keyword>
<evidence type="ECO:0000256" key="2">
    <source>
        <dbReference type="ARBA" id="ARBA00008807"/>
    </source>
</evidence>
<dbReference type="PANTHER" id="PTHR22601">
    <property type="entry name" value="ISP4 LIKE PROTEIN"/>
    <property type="match status" value="1"/>
</dbReference>
<feature type="compositionally biased region" description="Low complexity" evidence="9">
    <location>
        <begin position="336"/>
        <end position="401"/>
    </location>
</feature>
<evidence type="ECO:0000256" key="3">
    <source>
        <dbReference type="ARBA" id="ARBA00022448"/>
    </source>
</evidence>
<feature type="transmembrane region" description="Helical" evidence="10">
    <location>
        <begin position="178"/>
        <end position="201"/>
    </location>
</feature>
<evidence type="ECO:0000256" key="7">
    <source>
        <dbReference type="ARBA" id="ARBA00022989"/>
    </source>
</evidence>
<evidence type="ECO:0000256" key="6">
    <source>
        <dbReference type="ARBA" id="ARBA00022927"/>
    </source>
</evidence>
<comment type="similarity">
    <text evidence="2">Belongs to the oligopeptide OPT transporter family.</text>
</comment>
<dbReference type="GO" id="GO:0015031">
    <property type="term" value="P:protein transport"/>
    <property type="evidence" value="ECO:0007669"/>
    <property type="project" value="UniProtKB-KW"/>
</dbReference>
<dbReference type="InterPro" id="IPR004648">
    <property type="entry name" value="Oligpept_transpt"/>
</dbReference>
<comment type="caution">
    <text evidence="11">The sequence shown here is derived from an EMBL/GenBank/DDBJ whole genome shotgun (WGS) entry which is preliminary data.</text>
</comment>
<dbReference type="GO" id="GO:0035673">
    <property type="term" value="F:oligopeptide transmembrane transporter activity"/>
    <property type="evidence" value="ECO:0007669"/>
    <property type="project" value="InterPro"/>
</dbReference>
<gene>
    <name evidence="11" type="ORF">DFH07DRAFT_965065</name>
</gene>
<evidence type="ECO:0000256" key="1">
    <source>
        <dbReference type="ARBA" id="ARBA00004141"/>
    </source>
</evidence>
<evidence type="ECO:0000256" key="5">
    <source>
        <dbReference type="ARBA" id="ARBA00022856"/>
    </source>
</evidence>
<evidence type="ECO:0000256" key="4">
    <source>
        <dbReference type="ARBA" id="ARBA00022692"/>
    </source>
</evidence>
<keyword evidence="12" id="KW-1185">Reference proteome</keyword>
<dbReference type="InterPro" id="IPR004813">
    <property type="entry name" value="OPT"/>
</dbReference>
<dbReference type="GO" id="GO:0016020">
    <property type="term" value="C:membrane"/>
    <property type="evidence" value="ECO:0007669"/>
    <property type="project" value="UniProtKB-SubCell"/>
</dbReference>
<keyword evidence="4 10" id="KW-0812">Transmembrane</keyword>
<keyword evidence="6" id="KW-0653">Protein transport</keyword>
<reference evidence="11" key="1">
    <citation type="submission" date="2023-03" db="EMBL/GenBank/DDBJ databases">
        <title>Massive genome expansion in bonnet fungi (Mycena s.s.) driven by repeated elements and novel gene families across ecological guilds.</title>
        <authorList>
            <consortium name="Lawrence Berkeley National Laboratory"/>
            <person name="Harder C.B."/>
            <person name="Miyauchi S."/>
            <person name="Viragh M."/>
            <person name="Kuo A."/>
            <person name="Thoen E."/>
            <person name="Andreopoulos B."/>
            <person name="Lu D."/>
            <person name="Skrede I."/>
            <person name="Drula E."/>
            <person name="Henrissat B."/>
            <person name="Morin E."/>
            <person name="Kohler A."/>
            <person name="Barry K."/>
            <person name="LaButti K."/>
            <person name="Morin E."/>
            <person name="Salamov A."/>
            <person name="Lipzen A."/>
            <person name="Mereny Z."/>
            <person name="Hegedus B."/>
            <person name="Baldrian P."/>
            <person name="Stursova M."/>
            <person name="Weitz H."/>
            <person name="Taylor A."/>
            <person name="Grigoriev I.V."/>
            <person name="Nagy L.G."/>
            <person name="Martin F."/>
            <person name="Kauserud H."/>
        </authorList>
    </citation>
    <scope>NUCLEOTIDE SEQUENCE</scope>
    <source>
        <strain evidence="11">CBHHK188m</strain>
    </source>
</reference>
<keyword evidence="7 10" id="KW-1133">Transmembrane helix</keyword>
<comment type="subcellular location">
    <subcellularLocation>
        <location evidence="1">Membrane</location>
        <topology evidence="1">Multi-pass membrane protein</topology>
    </subcellularLocation>
</comment>
<dbReference type="Proteomes" id="UP001215280">
    <property type="component" value="Unassembled WGS sequence"/>
</dbReference>
<sequence length="423" mass="44568">MSLIYAVSGFEMNIGVFNELMYGYMLDVSGSSRHPLGQMAYRIVSGHVWYDIQTLIQDQKIGHYMHIPPRVVVFSHIYESVIGVAVDYGAMRWFLDTKIDYLRGNEKDPNGQWTGQDQSSYNTIGVQYALTGPQILYKPLPYGFLAGAVAPLLLWLLHQKFKGPKVHLWNTVIFFSSMAAFRGNISGALTVFFCGFVRNFWLFRYRYKFWNMWAYIASAAPSHSSRFWLPAHRLAHPRHPINFARQTDCTTPCTTLSNSLLPAQSGGLASICTSTVVNNYAACYGCEVQTGDLTQASAQETVDSFVSGCQAAGQAVSSVTISADGSTSGGSGGASGNSTAPIVASSSAEESSPAASGATPAASGSSGSPAAGSGGSSSAAAGAPAASGSSGSPPSAKTGGARRTPACLLGLAGSILIVSVAAW</sequence>
<dbReference type="AlphaFoldDB" id="A0AAD7IEB5"/>
<proteinExistence type="inferred from homology"/>
<feature type="region of interest" description="Disordered" evidence="9">
    <location>
        <begin position="321"/>
        <end position="402"/>
    </location>
</feature>
<keyword evidence="5" id="KW-0571">Peptide transport</keyword>
<evidence type="ECO:0000256" key="10">
    <source>
        <dbReference type="SAM" id="Phobius"/>
    </source>
</evidence>
<evidence type="ECO:0000313" key="12">
    <source>
        <dbReference type="Proteomes" id="UP001215280"/>
    </source>
</evidence>
<evidence type="ECO:0000256" key="9">
    <source>
        <dbReference type="SAM" id="MobiDB-lite"/>
    </source>
</evidence>
<protein>
    <submittedName>
        <fullName evidence="11">OPT oligopeptide transporter protein-domain-containing protein</fullName>
    </submittedName>
</protein>
<dbReference type="EMBL" id="JARJLG010000124">
    <property type="protein sequence ID" value="KAJ7741171.1"/>
    <property type="molecule type" value="Genomic_DNA"/>
</dbReference>
<organism evidence="11 12">
    <name type="scientific">Mycena maculata</name>
    <dbReference type="NCBI Taxonomy" id="230809"/>
    <lineage>
        <taxon>Eukaryota</taxon>
        <taxon>Fungi</taxon>
        <taxon>Dikarya</taxon>
        <taxon>Basidiomycota</taxon>
        <taxon>Agaricomycotina</taxon>
        <taxon>Agaricomycetes</taxon>
        <taxon>Agaricomycetidae</taxon>
        <taxon>Agaricales</taxon>
        <taxon>Marasmiineae</taxon>
        <taxon>Mycenaceae</taxon>
        <taxon>Mycena</taxon>
    </lineage>
</organism>
<accession>A0AAD7IEB5</accession>